<dbReference type="Gene3D" id="3.40.1710.10">
    <property type="entry name" value="abc type-2 transporter like domain"/>
    <property type="match status" value="1"/>
</dbReference>
<feature type="domain" description="ABC transmembrane type-2" evidence="6">
    <location>
        <begin position="190"/>
        <end position="416"/>
    </location>
</feature>
<feature type="transmembrane region" description="Helical" evidence="5">
    <location>
        <begin position="222"/>
        <end position="246"/>
    </location>
</feature>
<evidence type="ECO:0000256" key="3">
    <source>
        <dbReference type="ARBA" id="ARBA00022989"/>
    </source>
</evidence>
<dbReference type="GO" id="GO:0140359">
    <property type="term" value="F:ABC-type transporter activity"/>
    <property type="evidence" value="ECO:0007669"/>
    <property type="project" value="InterPro"/>
</dbReference>
<evidence type="ECO:0000256" key="4">
    <source>
        <dbReference type="ARBA" id="ARBA00023136"/>
    </source>
</evidence>
<name>A0A9E8RZH0_9BACI</name>
<dbReference type="InterPro" id="IPR047817">
    <property type="entry name" value="ABC2_TM_bact-type"/>
</dbReference>
<keyword evidence="3 5" id="KW-1133">Transmembrane helix</keyword>
<evidence type="ECO:0000256" key="2">
    <source>
        <dbReference type="ARBA" id="ARBA00022692"/>
    </source>
</evidence>
<feature type="transmembrane region" description="Helical" evidence="5">
    <location>
        <begin position="391"/>
        <end position="413"/>
    </location>
</feature>
<dbReference type="InterPro" id="IPR052902">
    <property type="entry name" value="ABC-2_transporter"/>
</dbReference>
<proteinExistence type="predicted"/>
<dbReference type="InterPro" id="IPR013525">
    <property type="entry name" value="ABC2_TM"/>
</dbReference>
<evidence type="ECO:0000313" key="8">
    <source>
        <dbReference type="Proteomes" id="UP001164726"/>
    </source>
</evidence>
<protein>
    <submittedName>
        <fullName evidence="7">ABC transporter permease</fullName>
    </submittedName>
</protein>
<dbReference type="PANTHER" id="PTHR43027">
    <property type="entry name" value="DOXORUBICIN RESISTANCE ABC TRANSPORTER PERMEASE PROTEIN DRRC-RELATED"/>
    <property type="match status" value="1"/>
</dbReference>
<feature type="transmembrane region" description="Helical" evidence="5">
    <location>
        <begin position="337"/>
        <end position="356"/>
    </location>
</feature>
<evidence type="ECO:0000313" key="7">
    <source>
        <dbReference type="EMBL" id="WAA13139.1"/>
    </source>
</evidence>
<keyword evidence="2 5" id="KW-0812">Transmembrane</keyword>
<comment type="subcellular location">
    <subcellularLocation>
        <location evidence="1">Membrane</location>
        <topology evidence="1">Multi-pass membrane protein</topology>
    </subcellularLocation>
</comment>
<evidence type="ECO:0000256" key="5">
    <source>
        <dbReference type="SAM" id="Phobius"/>
    </source>
</evidence>
<dbReference type="EMBL" id="CP106877">
    <property type="protein sequence ID" value="WAA13139.1"/>
    <property type="molecule type" value="Genomic_DNA"/>
</dbReference>
<dbReference type="RefSeq" id="WP_275421281.1">
    <property type="nucleotide sequence ID" value="NZ_CP106877.1"/>
</dbReference>
<dbReference type="PANTHER" id="PTHR43027:SF1">
    <property type="entry name" value="DOXORUBICIN RESISTANCE ABC TRANSPORTER PERMEASE PROTEIN DRRC-RELATED"/>
    <property type="match status" value="1"/>
</dbReference>
<gene>
    <name evidence="7" type="ORF">OE105_03145</name>
</gene>
<keyword evidence="4 5" id="KW-0472">Membrane</keyword>
<organism evidence="7 8">
    <name type="scientific">Fervidibacillus halotolerans</name>
    <dbReference type="NCBI Taxonomy" id="2980027"/>
    <lineage>
        <taxon>Bacteria</taxon>
        <taxon>Bacillati</taxon>
        <taxon>Bacillota</taxon>
        <taxon>Bacilli</taxon>
        <taxon>Bacillales</taxon>
        <taxon>Bacillaceae</taxon>
        <taxon>Fervidibacillus</taxon>
    </lineage>
</organism>
<feature type="transmembrane region" description="Helical" evidence="5">
    <location>
        <begin position="301"/>
        <end position="325"/>
    </location>
</feature>
<feature type="transmembrane region" description="Helical" evidence="5">
    <location>
        <begin position="20"/>
        <end position="42"/>
    </location>
</feature>
<accession>A0A9E8RZH0</accession>
<evidence type="ECO:0000259" key="6">
    <source>
        <dbReference type="PROSITE" id="PS51012"/>
    </source>
</evidence>
<feature type="transmembrane region" description="Helical" evidence="5">
    <location>
        <begin position="266"/>
        <end position="289"/>
    </location>
</feature>
<dbReference type="GO" id="GO:0016020">
    <property type="term" value="C:membrane"/>
    <property type="evidence" value="ECO:0007669"/>
    <property type="project" value="UniProtKB-SubCell"/>
</dbReference>
<dbReference type="KEGG" id="fhl:OE105_03145"/>
<keyword evidence="8" id="KW-1185">Reference proteome</keyword>
<dbReference type="Proteomes" id="UP001164726">
    <property type="component" value="Chromosome"/>
</dbReference>
<dbReference type="PROSITE" id="PS51012">
    <property type="entry name" value="ABC_TM2"/>
    <property type="match status" value="1"/>
</dbReference>
<dbReference type="AlphaFoldDB" id="A0A9E8RZH0"/>
<dbReference type="Pfam" id="PF12698">
    <property type="entry name" value="ABC2_membrane_3"/>
    <property type="match status" value="1"/>
</dbReference>
<reference evidence="7" key="1">
    <citation type="submission" date="2022-09" db="EMBL/GenBank/DDBJ databases">
        <title>Complete Genomes of Fervidibacillus albus and Fervidibacillus halotolerans isolated from tidal flat sediments.</title>
        <authorList>
            <person name="Kwon K.K."/>
            <person name="Yang S.-H."/>
            <person name="Park M.J."/>
            <person name="Oh H.-M."/>
        </authorList>
    </citation>
    <scope>NUCLEOTIDE SEQUENCE</scope>
    <source>
        <strain evidence="7">MEBiC13594</strain>
    </source>
</reference>
<sequence>MIGQFIKKDLLMLIRNRNELLILLLMPLVLISILGFALGGFISGGNSTFHAKVAIVDYGNEQRDMEIFKEQLQSLPLASEAKNEIAEGLENFRPIRILIDEMFGSEELKQIIQLEQVSPEQVDRIKKEDEYSAIIEIPEKFTYHVFTSAFLGEKNEKAKLLLYKNEGRQISSQIVEEVLEQFQRQLSNVTVIGKSGIDPEAVVETVSGSIETVLKRKPINSIAYYTVGMNVFFIMFVASTISSFAYREKRLQVFNRILLTNVSRWFYFFGIVFSTIFIALLQQIILYGISTIVFQVRWENVLAFLVINMTLSFAIGGFSALLTSMNFRLDSENASNVFNSIIVTLFALLGGSFLPISSFSPMLNLIGNLTPNGAGMTALLKLLQGYEWGDIYIYVVYLLVIGFVLLAVAVMLFPKRRAEI</sequence>
<evidence type="ECO:0000256" key="1">
    <source>
        <dbReference type="ARBA" id="ARBA00004141"/>
    </source>
</evidence>